<evidence type="ECO:0008006" key="13">
    <source>
        <dbReference type="Google" id="ProtNLM"/>
    </source>
</evidence>
<dbReference type="SUPFAM" id="SSF52540">
    <property type="entry name" value="P-loop containing nucleoside triphosphate hydrolases"/>
    <property type="match status" value="1"/>
</dbReference>
<sequence length="418" mass="46215">PPSLVVHGLEATGKSSIVKSCLRSSGLLHAIVNSRESITGRHLLERTIASCLEATKATSDPDVDVSPYGYCENISALAVHLQRLLQGHGKFVLVFDGIYRQREAPPTLLPALARFGEVIPNLIVIFISTLPLTRHLHKPGVPHIAFPPYSRDQSIHILCRTHPPIFLEPPSPSLSYTQKEADEDAAWVWSRFLAVIWDSLAKGAARDLVSFKDVAEKLWRPFVAPIVDGSYGTRDVSRLMVKNRALFQSEDVLIDSIVLETAGESANRALKVTHDLPYYSQYILCAAYLASYNPPRLDSLHFMKSTTRKRRKKGGGTALSSGGRPAKHRKIPRHLLLPSPFPLDRLLAILHAILPHSFVPTADVYTQMATLASLRLLVRTGPADVLDAGVKWKVNFGWDYAMGVARSVGCDIRDYLAE</sequence>
<evidence type="ECO:0000256" key="2">
    <source>
        <dbReference type="ARBA" id="ARBA00006269"/>
    </source>
</evidence>
<evidence type="ECO:0000259" key="10">
    <source>
        <dbReference type="Pfam" id="PF21639"/>
    </source>
</evidence>
<evidence type="ECO:0000256" key="3">
    <source>
        <dbReference type="ARBA" id="ARBA00022705"/>
    </source>
</evidence>
<evidence type="ECO:0000256" key="6">
    <source>
        <dbReference type="ARBA" id="ARBA00023242"/>
    </source>
</evidence>
<dbReference type="Pfam" id="PF21639">
    <property type="entry name" value="ORC5_lid"/>
    <property type="match status" value="1"/>
</dbReference>
<feature type="non-terminal residue" evidence="11">
    <location>
        <position position="1"/>
    </location>
</feature>
<dbReference type="PANTHER" id="PTHR12705:SF0">
    <property type="entry name" value="ORIGIN RECOGNITION COMPLEX SUBUNIT 5"/>
    <property type="match status" value="1"/>
</dbReference>
<feature type="domain" description="Orc1-like AAA ATPase" evidence="8">
    <location>
        <begin position="1"/>
        <end position="125"/>
    </location>
</feature>
<keyword evidence="6" id="KW-0539">Nucleus</keyword>
<accession>A0A4U0WQI2</accession>
<reference evidence="11 12" key="1">
    <citation type="submission" date="2017-03" db="EMBL/GenBank/DDBJ databases">
        <title>Genomes of endolithic fungi from Antarctica.</title>
        <authorList>
            <person name="Coleine C."/>
            <person name="Masonjones S."/>
            <person name="Stajich J.E."/>
        </authorList>
    </citation>
    <scope>NUCLEOTIDE SEQUENCE [LARGE SCALE GENOMIC DNA]</scope>
    <source>
        <strain evidence="11 12">CCFEE 5187</strain>
    </source>
</reference>
<dbReference type="GO" id="GO:0005664">
    <property type="term" value="C:nuclear origin of replication recognition complex"/>
    <property type="evidence" value="ECO:0007669"/>
    <property type="project" value="TreeGrafter"/>
</dbReference>
<protein>
    <recommendedName>
        <fullName evidence="13">Orc1-like AAA ATPase domain-containing protein</fullName>
    </recommendedName>
</protein>
<evidence type="ECO:0000256" key="4">
    <source>
        <dbReference type="ARBA" id="ARBA00022741"/>
    </source>
</evidence>
<dbReference type="AlphaFoldDB" id="A0A4U0WQI2"/>
<feature type="domain" description="ORC5 lid" evidence="10">
    <location>
        <begin position="189"/>
        <end position="248"/>
    </location>
</feature>
<dbReference type="Gene3D" id="3.40.50.300">
    <property type="entry name" value="P-loop containing nucleotide triphosphate hydrolases"/>
    <property type="match status" value="1"/>
</dbReference>
<dbReference type="InterPro" id="IPR041664">
    <property type="entry name" value="AAA_16"/>
</dbReference>
<dbReference type="Proteomes" id="UP000308768">
    <property type="component" value="Unassembled WGS sequence"/>
</dbReference>
<dbReference type="InterPro" id="IPR048866">
    <property type="entry name" value="ORC5_lid"/>
</dbReference>
<dbReference type="EMBL" id="NAJN01001114">
    <property type="protein sequence ID" value="TKA65654.1"/>
    <property type="molecule type" value="Genomic_DNA"/>
</dbReference>
<gene>
    <name evidence="11" type="ORF">B0A49_07836</name>
</gene>
<dbReference type="GO" id="GO:0006270">
    <property type="term" value="P:DNA replication initiation"/>
    <property type="evidence" value="ECO:0007669"/>
    <property type="project" value="TreeGrafter"/>
</dbReference>
<evidence type="ECO:0000256" key="1">
    <source>
        <dbReference type="ARBA" id="ARBA00004123"/>
    </source>
</evidence>
<keyword evidence="5" id="KW-0067">ATP-binding</keyword>
<evidence type="ECO:0000313" key="12">
    <source>
        <dbReference type="Proteomes" id="UP000308768"/>
    </source>
</evidence>
<name>A0A4U0WQI2_9PEZI</name>
<comment type="similarity">
    <text evidence="2">Belongs to the ORC5 family.</text>
</comment>
<keyword evidence="4" id="KW-0547">Nucleotide-binding</keyword>
<keyword evidence="12" id="KW-1185">Reference proteome</keyword>
<dbReference type="GO" id="GO:0003688">
    <property type="term" value="F:DNA replication origin binding"/>
    <property type="evidence" value="ECO:0007669"/>
    <property type="project" value="TreeGrafter"/>
</dbReference>
<feature type="domain" description="Origin recognition complex subunit 5 C-terminal" evidence="9">
    <location>
        <begin position="276"/>
        <end position="416"/>
    </location>
</feature>
<proteinExistence type="inferred from homology"/>
<evidence type="ECO:0000313" key="11">
    <source>
        <dbReference type="EMBL" id="TKA65654.1"/>
    </source>
</evidence>
<evidence type="ECO:0000256" key="5">
    <source>
        <dbReference type="ARBA" id="ARBA00022840"/>
    </source>
</evidence>
<evidence type="ECO:0000259" key="9">
    <source>
        <dbReference type="Pfam" id="PF14630"/>
    </source>
</evidence>
<evidence type="ECO:0000259" key="8">
    <source>
        <dbReference type="Pfam" id="PF13191"/>
    </source>
</evidence>
<dbReference type="PANTHER" id="PTHR12705">
    <property type="entry name" value="ORIGIN RECOGNITION COMPLEX SUBUNIT 5"/>
    <property type="match status" value="1"/>
</dbReference>
<keyword evidence="3" id="KW-0235">DNA replication</keyword>
<dbReference type="InterPro" id="IPR027417">
    <property type="entry name" value="P-loop_NTPase"/>
</dbReference>
<dbReference type="STRING" id="331657.A0A4U0WQI2"/>
<organism evidence="11 12">
    <name type="scientific">Cryomyces minteri</name>
    <dbReference type="NCBI Taxonomy" id="331657"/>
    <lineage>
        <taxon>Eukaryota</taxon>
        <taxon>Fungi</taxon>
        <taxon>Dikarya</taxon>
        <taxon>Ascomycota</taxon>
        <taxon>Pezizomycotina</taxon>
        <taxon>Dothideomycetes</taxon>
        <taxon>Dothideomycetes incertae sedis</taxon>
        <taxon>Cryomyces</taxon>
    </lineage>
</organism>
<comment type="caution">
    <text evidence="11">The sequence shown here is derived from an EMBL/GenBank/DDBJ whole genome shotgun (WGS) entry which is preliminary data.</text>
</comment>
<dbReference type="OrthoDB" id="365981at2759"/>
<dbReference type="InterPro" id="IPR020796">
    <property type="entry name" value="ORC5"/>
</dbReference>
<dbReference type="Pfam" id="PF13191">
    <property type="entry name" value="AAA_16"/>
    <property type="match status" value="1"/>
</dbReference>
<evidence type="ECO:0000256" key="7">
    <source>
        <dbReference type="SAM" id="MobiDB-lite"/>
    </source>
</evidence>
<feature type="region of interest" description="Disordered" evidence="7">
    <location>
        <begin position="304"/>
        <end position="327"/>
    </location>
</feature>
<dbReference type="Pfam" id="PF14630">
    <property type="entry name" value="ORC5_C"/>
    <property type="match status" value="1"/>
</dbReference>
<comment type="subcellular location">
    <subcellularLocation>
        <location evidence="1">Nucleus</location>
    </subcellularLocation>
</comment>
<dbReference type="InterPro" id="IPR047088">
    <property type="entry name" value="ORC5_C"/>
</dbReference>